<evidence type="ECO:0000313" key="1">
    <source>
        <dbReference type="EMBL" id="EMY15832.1"/>
    </source>
</evidence>
<comment type="caution">
    <text evidence="1">The sequence shown here is derived from an EMBL/GenBank/DDBJ whole genome shotgun (WGS) entry which is preliminary data.</text>
</comment>
<reference evidence="1 2" key="1">
    <citation type="submission" date="2013-02" db="EMBL/GenBank/DDBJ databases">
        <authorList>
            <person name="Harkins D.M."/>
            <person name="Durkin A.S."/>
            <person name="Brinkac L.M."/>
            <person name="Haft D.H."/>
            <person name="Selengut J.D."/>
            <person name="Sanka R."/>
            <person name="DePew J."/>
            <person name="Purushe J."/>
            <person name="Haake D.A."/>
            <person name="Matsunaga J."/>
            <person name="Vinetz J.M."/>
            <person name="Sutton G.G."/>
            <person name="Nierman W.C."/>
            <person name="Fouts D.E."/>
        </authorList>
    </citation>
    <scope>NUCLEOTIDE SEQUENCE [LARGE SCALE GENOMIC DNA]</scope>
    <source>
        <strain evidence="1 2">Ecochallenge</strain>
    </source>
</reference>
<name>N1U9Q9_9LEPT</name>
<dbReference type="EMBL" id="AHMI02000060">
    <property type="protein sequence ID" value="EMY15832.1"/>
    <property type="molecule type" value="Genomic_DNA"/>
</dbReference>
<protein>
    <submittedName>
        <fullName evidence="1">Uncharacterized protein</fullName>
    </submittedName>
</protein>
<evidence type="ECO:0000313" key="2">
    <source>
        <dbReference type="Proteomes" id="UP000012249"/>
    </source>
</evidence>
<dbReference type="AlphaFoldDB" id="N1U9Q9"/>
<organism evidence="1 2">
    <name type="scientific">Leptospira weilii str. Ecochallenge</name>
    <dbReference type="NCBI Taxonomy" id="1049986"/>
    <lineage>
        <taxon>Bacteria</taxon>
        <taxon>Pseudomonadati</taxon>
        <taxon>Spirochaetota</taxon>
        <taxon>Spirochaetia</taxon>
        <taxon>Leptospirales</taxon>
        <taxon>Leptospiraceae</taxon>
        <taxon>Leptospira</taxon>
    </lineage>
</organism>
<dbReference type="Proteomes" id="UP000012249">
    <property type="component" value="Unassembled WGS sequence"/>
</dbReference>
<proteinExistence type="predicted"/>
<dbReference type="Pfam" id="PF07600">
    <property type="entry name" value="DUF1564"/>
    <property type="match status" value="1"/>
</dbReference>
<accession>N1U9Q9</accession>
<dbReference type="InterPro" id="IPR011458">
    <property type="entry name" value="DUF1564"/>
</dbReference>
<gene>
    <name evidence="1" type="ORF">LEP1GSC043_0992</name>
</gene>
<sequence length="50" mass="5986">MFNSDREIILILQKSNSETVTLLISENIWLCFPEKDLKFFPKKIPQFLRT</sequence>